<dbReference type="InterPro" id="IPR051122">
    <property type="entry name" value="SDR_DHRS6-like"/>
</dbReference>
<dbReference type="NCBIfam" id="NF005754">
    <property type="entry name" value="PRK07578.1"/>
    <property type="match status" value="1"/>
</dbReference>
<dbReference type="PRINTS" id="PR00081">
    <property type="entry name" value="GDHRDH"/>
</dbReference>
<dbReference type="AlphaFoldDB" id="A0A3A4F512"/>
<dbReference type="RefSeq" id="WP_119902022.1">
    <property type="nucleotide sequence ID" value="NZ_QYZP01000001.1"/>
</dbReference>
<dbReference type="EMBL" id="QYZP01000001">
    <property type="protein sequence ID" value="RJN32978.1"/>
    <property type="molecule type" value="Genomic_DNA"/>
</dbReference>
<dbReference type="InterPro" id="IPR036291">
    <property type="entry name" value="NAD(P)-bd_dom_sf"/>
</dbReference>
<dbReference type="SUPFAM" id="SSF51735">
    <property type="entry name" value="NAD(P)-binding Rossmann-fold domains"/>
    <property type="match status" value="1"/>
</dbReference>
<dbReference type="InterPro" id="IPR002347">
    <property type="entry name" value="SDR_fam"/>
</dbReference>
<protein>
    <submittedName>
        <fullName evidence="3">Short chain dehydrogenase</fullName>
    </submittedName>
</protein>
<evidence type="ECO:0000313" key="4">
    <source>
        <dbReference type="Proteomes" id="UP000266615"/>
    </source>
</evidence>
<comment type="similarity">
    <text evidence="1">Belongs to the short-chain dehydrogenases/reductases (SDR) family.</text>
</comment>
<name>A0A3A4F512_9MICC</name>
<comment type="caution">
    <text evidence="3">The sequence shown here is derived from an EMBL/GenBank/DDBJ whole genome shotgun (WGS) entry which is preliminary data.</text>
</comment>
<dbReference type="Pfam" id="PF13561">
    <property type="entry name" value="adh_short_C2"/>
    <property type="match status" value="1"/>
</dbReference>
<organism evidence="3 4">
    <name type="scientific">Nesterenkonia natronophila</name>
    <dbReference type="NCBI Taxonomy" id="2174932"/>
    <lineage>
        <taxon>Bacteria</taxon>
        <taxon>Bacillati</taxon>
        <taxon>Actinomycetota</taxon>
        <taxon>Actinomycetes</taxon>
        <taxon>Micrococcales</taxon>
        <taxon>Micrococcaceae</taxon>
        <taxon>Nesterenkonia</taxon>
    </lineage>
</organism>
<proteinExistence type="inferred from homology"/>
<evidence type="ECO:0000256" key="1">
    <source>
        <dbReference type="ARBA" id="ARBA00006484"/>
    </source>
</evidence>
<evidence type="ECO:0000256" key="2">
    <source>
        <dbReference type="ARBA" id="ARBA00023002"/>
    </source>
</evidence>
<sequence>MRIVVIGGSGTIGSAVASRLTEAGHEVLTASRSGEHTVDTTDPQSVQALFERLGKVDAVVSAIGGGPFVPTPQTRPEQVQEGLSGKLAGQMNLVIQGLPYVSDGGSFTLTSGILNAVPVRGGAIAAAINGGLESFVHVASHELPRDIRLNAVSPTVLEESLDKYGPVFPGFEPTTGRRVADAFLRSVAGLENGKVIRIW</sequence>
<keyword evidence="4" id="KW-1185">Reference proteome</keyword>
<dbReference type="OrthoDB" id="9787486at2"/>
<dbReference type="CDD" id="cd11731">
    <property type="entry name" value="Lin1944_like_SDR_c"/>
    <property type="match status" value="1"/>
</dbReference>
<dbReference type="Proteomes" id="UP000266615">
    <property type="component" value="Unassembled WGS sequence"/>
</dbReference>
<keyword evidence="2" id="KW-0560">Oxidoreductase</keyword>
<reference evidence="3 4" key="1">
    <citation type="submission" date="2018-09" db="EMBL/GenBank/DDBJ databases">
        <title>Nesterenkonia natronophila sp. nov., an alkaliphilic actinobacteriume isolated from a soda lake, and emended description of the genus Nesterenkonia.</title>
        <authorList>
            <person name="Menes R.J."/>
            <person name="Iriarte A."/>
        </authorList>
    </citation>
    <scope>NUCLEOTIDE SEQUENCE [LARGE SCALE GENOMIC DNA]</scope>
    <source>
        <strain evidence="3 4">M8</strain>
    </source>
</reference>
<gene>
    <name evidence="3" type="ORF">D3250_03995</name>
</gene>
<dbReference type="PANTHER" id="PTHR43477">
    <property type="entry name" value="DIHYDROANTICAPSIN 7-DEHYDROGENASE"/>
    <property type="match status" value="1"/>
</dbReference>
<dbReference type="GO" id="GO:0016491">
    <property type="term" value="F:oxidoreductase activity"/>
    <property type="evidence" value="ECO:0007669"/>
    <property type="project" value="UniProtKB-KW"/>
</dbReference>
<accession>A0A3A4F512</accession>
<evidence type="ECO:0000313" key="3">
    <source>
        <dbReference type="EMBL" id="RJN32978.1"/>
    </source>
</evidence>
<dbReference type="PANTHER" id="PTHR43477:SF1">
    <property type="entry name" value="DIHYDROANTICAPSIN 7-DEHYDROGENASE"/>
    <property type="match status" value="1"/>
</dbReference>
<dbReference type="Gene3D" id="3.40.50.720">
    <property type="entry name" value="NAD(P)-binding Rossmann-like Domain"/>
    <property type="match status" value="1"/>
</dbReference>